<keyword evidence="2" id="KW-1185">Reference proteome</keyword>
<proteinExistence type="predicted"/>
<dbReference type="Proteomes" id="UP000278627">
    <property type="component" value="Unassembled WGS sequence"/>
</dbReference>
<accession>A0A0N4TI19</accession>
<gene>
    <name evidence="1" type="ORF">BPAG_LOCUS7822</name>
</gene>
<reference evidence="3" key="1">
    <citation type="submission" date="2017-02" db="UniProtKB">
        <authorList>
            <consortium name="WormBaseParasite"/>
        </authorList>
    </citation>
    <scope>IDENTIFICATION</scope>
</reference>
<name>A0A0N4TI19_BRUPA</name>
<sequence>MKLQSIQHHFNLSLVHHYIECIHYSHYLALIMLILQIVENLWV</sequence>
<evidence type="ECO:0000313" key="1">
    <source>
        <dbReference type="EMBL" id="VDN89008.1"/>
    </source>
</evidence>
<evidence type="ECO:0000313" key="2">
    <source>
        <dbReference type="Proteomes" id="UP000278627"/>
    </source>
</evidence>
<dbReference type="WBParaSite" id="BPAG_0000785801-mRNA-1">
    <property type="protein sequence ID" value="BPAG_0000785801-mRNA-1"/>
    <property type="gene ID" value="BPAG_0000785801"/>
</dbReference>
<protein>
    <submittedName>
        <fullName evidence="1 3">Uncharacterized protein</fullName>
    </submittedName>
</protein>
<evidence type="ECO:0000313" key="3">
    <source>
        <dbReference type="WBParaSite" id="BPAG_0000785801-mRNA-1"/>
    </source>
</evidence>
<organism evidence="3">
    <name type="scientific">Brugia pahangi</name>
    <name type="common">Filarial nematode worm</name>
    <dbReference type="NCBI Taxonomy" id="6280"/>
    <lineage>
        <taxon>Eukaryota</taxon>
        <taxon>Metazoa</taxon>
        <taxon>Ecdysozoa</taxon>
        <taxon>Nematoda</taxon>
        <taxon>Chromadorea</taxon>
        <taxon>Rhabditida</taxon>
        <taxon>Spirurina</taxon>
        <taxon>Spiruromorpha</taxon>
        <taxon>Filarioidea</taxon>
        <taxon>Onchocercidae</taxon>
        <taxon>Brugia</taxon>
    </lineage>
</organism>
<reference evidence="1 2" key="2">
    <citation type="submission" date="2018-11" db="EMBL/GenBank/DDBJ databases">
        <authorList>
            <consortium name="Pathogen Informatics"/>
        </authorList>
    </citation>
    <scope>NUCLEOTIDE SEQUENCE [LARGE SCALE GENOMIC DNA]</scope>
</reference>
<dbReference type="AlphaFoldDB" id="A0A0N4TI19"/>
<dbReference type="EMBL" id="UZAD01009623">
    <property type="protein sequence ID" value="VDN89008.1"/>
    <property type="molecule type" value="Genomic_DNA"/>
</dbReference>